<evidence type="ECO:0000259" key="2">
    <source>
        <dbReference type="Pfam" id="PF00535"/>
    </source>
</evidence>
<dbReference type="SUPFAM" id="SSF53448">
    <property type="entry name" value="Nucleotide-diphospho-sugar transferases"/>
    <property type="match status" value="1"/>
</dbReference>
<evidence type="ECO:0000256" key="1">
    <source>
        <dbReference type="SAM" id="Phobius"/>
    </source>
</evidence>
<name>A0A850SQH1_9BACT</name>
<gene>
    <name evidence="3" type="ORF">HXW94_01610</name>
</gene>
<dbReference type="Pfam" id="PF00535">
    <property type="entry name" value="Glycos_transf_2"/>
    <property type="match status" value="1"/>
</dbReference>
<dbReference type="PANTHER" id="PTHR43179">
    <property type="entry name" value="RHAMNOSYLTRANSFERASE WBBL"/>
    <property type="match status" value="1"/>
</dbReference>
<dbReference type="AlphaFoldDB" id="A0A850SQH1"/>
<evidence type="ECO:0000313" key="3">
    <source>
        <dbReference type="EMBL" id="NWH03704.1"/>
    </source>
</evidence>
<keyword evidence="1" id="KW-0472">Membrane</keyword>
<dbReference type="Gene3D" id="3.90.550.10">
    <property type="entry name" value="Spore Coat Polysaccharide Biosynthesis Protein SpsA, Chain A"/>
    <property type="match status" value="1"/>
</dbReference>
<dbReference type="EMBL" id="JACADJ010000003">
    <property type="protein sequence ID" value="NWH03704.1"/>
    <property type="molecule type" value="Genomic_DNA"/>
</dbReference>
<keyword evidence="1" id="KW-1133">Transmembrane helix</keyword>
<comment type="caution">
    <text evidence="3">The sequence shown here is derived from an EMBL/GenBank/DDBJ whole genome shotgun (WGS) entry which is preliminary data.</text>
</comment>
<feature type="domain" description="Glycosyltransferase 2-like" evidence="2">
    <location>
        <begin position="4"/>
        <end position="137"/>
    </location>
</feature>
<dbReference type="InterPro" id="IPR029044">
    <property type="entry name" value="Nucleotide-diphossugar_trans"/>
</dbReference>
<organism evidence="3 4">
    <name type="scientific">Desulfobacter latus</name>
    <dbReference type="NCBI Taxonomy" id="2292"/>
    <lineage>
        <taxon>Bacteria</taxon>
        <taxon>Pseudomonadati</taxon>
        <taxon>Thermodesulfobacteriota</taxon>
        <taxon>Desulfobacteria</taxon>
        <taxon>Desulfobacterales</taxon>
        <taxon>Desulfobacteraceae</taxon>
        <taxon>Desulfobacter</taxon>
    </lineage>
</organism>
<protein>
    <submittedName>
        <fullName evidence="3">Glycosyltransferase</fullName>
    </submittedName>
</protein>
<accession>A0A850SQH1</accession>
<sequence>MDLSILIVNWNTRELLVNCLNSIFRLLSGVTFEVIVVDNNSSDSSSEYVNKMFPQVELISNQINNGFVKANNQAYQKANGRYILLLNSDTLILDGSIHEIIRFLDDNEDVGAATGKVLNKDKSFQRPFRRFPHPLGAYFRHTTRLIYGFNTWFHKRYLMADIGPDHTVEVDWASGAYLFIRKSLIKTEYILDPDIFMYCEDTLLCKTLNSSGYRIRYLPLAPIIHYGGESSQQVKAFSAYHSFLSSSVYFRKIYGNRTSAIFVFSVILTWHTLKMVLKIGSFFKIKKCRKKEEFFLQLIELHNQGKPK</sequence>
<proteinExistence type="predicted"/>
<feature type="transmembrane region" description="Helical" evidence="1">
    <location>
        <begin position="259"/>
        <end position="277"/>
    </location>
</feature>
<keyword evidence="1" id="KW-0812">Transmembrane</keyword>
<dbReference type="PANTHER" id="PTHR43179:SF7">
    <property type="entry name" value="RHAMNOSYLTRANSFERASE WBBL"/>
    <property type="match status" value="1"/>
</dbReference>
<keyword evidence="4" id="KW-1185">Reference proteome</keyword>
<evidence type="ECO:0000313" key="4">
    <source>
        <dbReference type="Proteomes" id="UP000553343"/>
    </source>
</evidence>
<dbReference type="RefSeq" id="WP_178365158.1">
    <property type="nucleotide sequence ID" value="NZ_JACADJ010000003.1"/>
</dbReference>
<keyword evidence="3" id="KW-0808">Transferase</keyword>
<dbReference type="Proteomes" id="UP000553343">
    <property type="component" value="Unassembled WGS sequence"/>
</dbReference>
<dbReference type="InterPro" id="IPR001173">
    <property type="entry name" value="Glyco_trans_2-like"/>
</dbReference>
<reference evidence="3 4" key="1">
    <citation type="submission" date="2020-06" db="EMBL/GenBank/DDBJ databases">
        <title>High-quality draft genome of sulfate reducer Desulfobacter latus type strain AcrS2 isolated from marine sediment.</title>
        <authorList>
            <person name="Hoppe M."/>
            <person name="Larsen C.K."/>
            <person name="Marshall I.P.G."/>
            <person name="Schramm A."/>
            <person name="Marietou A.G."/>
        </authorList>
    </citation>
    <scope>NUCLEOTIDE SEQUENCE [LARGE SCALE GENOMIC DNA]</scope>
    <source>
        <strain evidence="3 4">AcRS2</strain>
    </source>
</reference>
<dbReference type="GO" id="GO:0016740">
    <property type="term" value="F:transferase activity"/>
    <property type="evidence" value="ECO:0007669"/>
    <property type="project" value="UniProtKB-KW"/>
</dbReference>